<protein>
    <recommendedName>
        <fullName evidence="4">CxC2-like cysteine cluster KDZ transposase-associated domain-containing protein</fullName>
    </recommendedName>
</protein>
<dbReference type="PANTHER" id="PTHR33096:SF1">
    <property type="entry name" value="CXC1-LIKE CYSTEINE CLUSTER ASSOCIATED WITH KDZ TRANSPOSASES DOMAIN-CONTAINING PROTEIN"/>
    <property type="match status" value="1"/>
</dbReference>
<evidence type="ECO:0000313" key="3">
    <source>
        <dbReference type="Proteomes" id="UP001295794"/>
    </source>
</evidence>
<evidence type="ECO:0000256" key="1">
    <source>
        <dbReference type="SAM" id="MobiDB-lite"/>
    </source>
</evidence>
<dbReference type="Pfam" id="PF18758">
    <property type="entry name" value="KDZ"/>
    <property type="match status" value="1"/>
</dbReference>
<accession>A0AAD2GVS9</accession>
<reference evidence="2" key="1">
    <citation type="submission" date="2023-11" db="EMBL/GenBank/DDBJ databases">
        <authorList>
            <person name="De Vega J J."/>
            <person name="De Vega J J."/>
        </authorList>
    </citation>
    <scope>NUCLEOTIDE SEQUENCE</scope>
</reference>
<dbReference type="PANTHER" id="PTHR33096">
    <property type="entry name" value="CXC2 DOMAIN-CONTAINING PROTEIN"/>
    <property type="match status" value="1"/>
</dbReference>
<evidence type="ECO:0008006" key="4">
    <source>
        <dbReference type="Google" id="ProtNLM"/>
    </source>
</evidence>
<evidence type="ECO:0000313" key="2">
    <source>
        <dbReference type="EMBL" id="CAK5263328.1"/>
    </source>
</evidence>
<feature type="compositionally biased region" description="Acidic residues" evidence="1">
    <location>
        <begin position="919"/>
        <end position="931"/>
    </location>
</feature>
<organism evidence="2 3">
    <name type="scientific">Mycena citricolor</name>
    <dbReference type="NCBI Taxonomy" id="2018698"/>
    <lineage>
        <taxon>Eukaryota</taxon>
        <taxon>Fungi</taxon>
        <taxon>Dikarya</taxon>
        <taxon>Basidiomycota</taxon>
        <taxon>Agaricomycotina</taxon>
        <taxon>Agaricomycetes</taxon>
        <taxon>Agaricomycetidae</taxon>
        <taxon>Agaricales</taxon>
        <taxon>Marasmiineae</taxon>
        <taxon>Mycenaceae</taxon>
        <taxon>Mycena</taxon>
    </lineage>
</organism>
<feature type="region of interest" description="Disordered" evidence="1">
    <location>
        <begin position="874"/>
        <end position="931"/>
    </location>
</feature>
<dbReference type="InterPro" id="IPR040521">
    <property type="entry name" value="KDZ"/>
</dbReference>
<dbReference type="AlphaFoldDB" id="A0AAD2GVS9"/>
<proteinExistence type="predicted"/>
<feature type="region of interest" description="Disordered" evidence="1">
    <location>
        <begin position="295"/>
        <end position="327"/>
    </location>
</feature>
<name>A0AAD2GVS9_9AGAR</name>
<dbReference type="Proteomes" id="UP001295794">
    <property type="component" value="Unassembled WGS sequence"/>
</dbReference>
<sequence length="953" mass="108286">MHILYNILTLSGLTDQQRRREERLRDVPDEEIEGVAGYEDAVLHGDICMDTSHVDGMDSEWEDTEGAQDMLEELRRSHNRLFTRYRDPRTRRDRVTKLVNAFALQLDAMVDAYEKWRADCEEWGGFGAGYVLPDKAEVESTWEVRVVDIFSSGPQVITFTRDDQCVPAAFVRQGLLPTSPIDPGLAFTIRTLEVFRAQHLRCPRFSIQAFVRSLNDMHGLPPAPHLSNQFSVAFDVYSAIRESVDLRIQRTLGRDTPDWRLRNACPACTYTLVGEPILKVKMLVTLDGNNSLKRFNRRERAEGNDGQSIPGASKEREDSRAPPGDYYLTPEQVDKWVVDGTDELVKGSEKDLEDGNVADGCSERWQNMKDDVTARAYGLYDETGVVLSLCRHGFVLSMCDMIRSGELAKYGFAITAHLINALGEICLGYDIGCRFDKMVKSHPVLGKIALENNFKSVVGSFHGAAHNRQCQLQFLTLYIQGLGQEALEICESFFSKSNAVAATTRYASRFHRQQAIVHYVEHADTFDAYANLSSLLCAKYNRALDTKANLPSLVEMMEALDVQDRQEFEVWRQRERDCLARLSQEPIEETLQMEYYQKRVNLAAQEESLLLVRGMDAIVMPAPNSQNYAEAIQKTRHLETQRRHAQQLHDKGLVTVQDLERRLGIVEPWVIGDNNWRAAAELVSKRRYQRALDNLQKLVIMRMMELMKANLAGTGYKLQKHIAKQLQARSKALKHAITKYNEAAVSIIPPRPTLSWEEVVDYAFLADFDLLRLGHEDIRDEKWTSPAGRRAVDLHYQLLRADEEIERLNVEIPRLLTYMEDEQRFLSYHEARLQSEGNRGLAFQVQLLRMKRGRFDNIHRDRLTKLSRRSGFTATMANGKSLSRERDVPSSDAGPTAQAGRGVDAINDTFINEQNSQSDDSDEDADDAEGDGLDVALSAILQLGMDDDSYNEA</sequence>
<keyword evidence="3" id="KW-1185">Reference proteome</keyword>
<comment type="caution">
    <text evidence="2">The sequence shown here is derived from an EMBL/GenBank/DDBJ whole genome shotgun (WGS) entry which is preliminary data.</text>
</comment>
<dbReference type="EMBL" id="CAVNYO010000039">
    <property type="protein sequence ID" value="CAK5263328.1"/>
    <property type="molecule type" value="Genomic_DNA"/>
</dbReference>
<gene>
    <name evidence="2" type="ORF">MYCIT1_LOCUS2748</name>
</gene>